<reference evidence="2" key="1">
    <citation type="submission" date="2024-06" db="EMBL/GenBank/DDBJ databases">
        <authorList>
            <person name="Liu X."/>
            <person name="Lenzi L."/>
            <person name="Haldenby T S."/>
            <person name="Uol C."/>
        </authorList>
    </citation>
    <scope>NUCLEOTIDE SEQUENCE</scope>
</reference>
<feature type="region of interest" description="Disordered" evidence="1">
    <location>
        <begin position="468"/>
        <end position="525"/>
    </location>
</feature>
<feature type="compositionally biased region" description="Low complexity" evidence="1">
    <location>
        <begin position="281"/>
        <end position="310"/>
    </location>
</feature>
<organism evidence="2 3">
    <name type="scientific">Calicophoron daubneyi</name>
    <name type="common">Rumen fluke</name>
    <name type="synonym">Paramphistomum daubneyi</name>
    <dbReference type="NCBI Taxonomy" id="300641"/>
    <lineage>
        <taxon>Eukaryota</taxon>
        <taxon>Metazoa</taxon>
        <taxon>Spiralia</taxon>
        <taxon>Lophotrochozoa</taxon>
        <taxon>Platyhelminthes</taxon>
        <taxon>Trematoda</taxon>
        <taxon>Digenea</taxon>
        <taxon>Plagiorchiida</taxon>
        <taxon>Pronocephalata</taxon>
        <taxon>Paramphistomoidea</taxon>
        <taxon>Paramphistomidae</taxon>
        <taxon>Calicophoron</taxon>
    </lineage>
</organism>
<protein>
    <submittedName>
        <fullName evidence="2">Uncharacterized protein</fullName>
    </submittedName>
</protein>
<feature type="compositionally biased region" description="Basic and acidic residues" evidence="1">
    <location>
        <begin position="488"/>
        <end position="502"/>
    </location>
</feature>
<accession>A0AAV2T3V9</accession>
<feature type="compositionally biased region" description="Basic and acidic residues" evidence="1">
    <location>
        <begin position="931"/>
        <end position="945"/>
    </location>
</feature>
<name>A0AAV2T3V9_CALDB</name>
<evidence type="ECO:0000313" key="2">
    <source>
        <dbReference type="EMBL" id="CAL5130946.1"/>
    </source>
</evidence>
<feature type="compositionally biased region" description="Basic and acidic residues" evidence="1">
    <location>
        <begin position="516"/>
        <end position="525"/>
    </location>
</feature>
<proteinExistence type="predicted"/>
<feature type="compositionally biased region" description="Polar residues" evidence="1">
    <location>
        <begin position="256"/>
        <end position="270"/>
    </location>
</feature>
<feature type="region of interest" description="Disordered" evidence="1">
    <location>
        <begin position="188"/>
        <end position="217"/>
    </location>
</feature>
<evidence type="ECO:0000256" key="1">
    <source>
        <dbReference type="SAM" id="MobiDB-lite"/>
    </source>
</evidence>
<dbReference type="Proteomes" id="UP001497525">
    <property type="component" value="Unassembled WGS sequence"/>
</dbReference>
<feature type="compositionally biased region" description="Polar residues" evidence="1">
    <location>
        <begin position="468"/>
        <end position="477"/>
    </location>
</feature>
<dbReference type="EMBL" id="CAXLJL010000078">
    <property type="protein sequence ID" value="CAL5130946.1"/>
    <property type="molecule type" value="Genomic_DNA"/>
</dbReference>
<feature type="compositionally biased region" description="Basic and acidic residues" evidence="1">
    <location>
        <begin position="953"/>
        <end position="963"/>
    </location>
</feature>
<sequence length="963" mass="104122">MTTALPCVPPTTTGNFMAASCGKFLSTTNSPQMALSPGDFRLLIDAQEQKQQQERLLEILKNCAAQTIAHGLDNAPYVARCALNPSVRDASASTATAVEALTNINGTNSLLPLELARIQLLLNSAVNGQRTLFPLPILSSSGSTLSSALPVASANQPLNFPTCLASIPAVKNLNCPLVICTNNSAPATSQNDIPSGDVDGIQPGFKPPSVSFPSAVRSNESSSNFLHQLLSGADLAQVRTRSGLIEPKLCTRISQNERPSALSGNMSPKTECTDGDRLGASSSSIAGSEHSSTVSHPSPRSSLSPPVGSPMDVQLNPSTALGERRSSGAGPITACPFSSIVFTEKLLALLTQYEAVTVKTTTVPTTTTDGNSPVVILTSTSAPNDKLQPTTHTSEAELNRSMNKLDKDLSEVYPNCLRHLLTTNIPTSTPNRHVPTVTLPCSLGNGPVNTAACMNSSGLLENLKSTSFPSHSATTAPPSDCLASPYESRPRSHSDLHNDTRYRTKHQQFYRPRSQSKTEKHEGVHPKRLTEIDEAGFGLESSLFARLILTPDSPPPHTNEKFRLLNTTPRSRLRCPSSSHSSVASPPAQSVSGEQRSPNLLMPTVTCQTQARTQVFEWLRELDLFVAEHCFDIPLGALLATAISPGRSCLSDICSAMCGFSSGNPIPCATKHVVAKLWHQLLLISMIEHNFTPLISDETTPNTTPTVPCDRNQQGNEYWKNRLDITEQPMRDKLMNAISSLAALDADDSPAPDYHWVDDLRDLVAAGNRLGLTSAVYKLMRFCVLAQNAYPRHFSTTCPEAIAELEAELKRSHSGSPALFVDVLKLLYRLQCFDAGTLKQFFNLSFDPAPTTASTASDPSSNPMCLVSAFPGQQQQPQLLVEPPTIPLNWKRKAVESDSLHGIESDVEMSPVQTRARAYTTSSCSKSARLSSHEGEKHEKPRPRSDTMPTDLWNDRKFKCNHR</sequence>
<evidence type="ECO:0000313" key="3">
    <source>
        <dbReference type="Proteomes" id="UP001497525"/>
    </source>
</evidence>
<feature type="compositionally biased region" description="Polar residues" evidence="1">
    <location>
        <begin position="919"/>
        <end position="930"/>
    </location>
</feature>
<feature type="compositionally biased region" description="Low complexity" evidence="1">
    <location>
        <begin position="574"/>
        <end position="592"/>
    </location>
</feature>
<dbReference type="AlphaFoldDB" id="A0AAV2T3V9"/>
<comment type="caution">
    <text evidence="2">The sequence shown here is derived from an EMBL/GenBank/DDBJ whole genome shotgun (WGS) entry which is preliminary data.</text>
</comment>
<gene>
    <name evidence="2" type="ORF">CDAUBV1_LOCUS3145</name>
</gene>
<feature type="region of interest" description="Disordered" evidence="1">
    <location>
        <begin position="570"/>
        <end position="597"/>
    </location>
</feature>
<feature type="region of interest" description="Disordered" evidence="1">
    <location>
        <begin position="256"/>
        <end position="329"/>
    </location>
</feature>
<feature type="region of interest" description="Disordered" evidence="1">
    <location>
        <begin position="900"/>
        <end position="963"/>
    </location>
</feature>